<feature type="transmembrane region" description="Helical" evidence="1">
    <location>
        <begin position="7"/>
        <end position="25"/>
    </location>
</feature>
<evidence type="ECO:0000313" key="3">
    <source>
        <dbReference type="Proteomes" id="UP000777935"/>
    </source>
</evidence>
<reference evidence="2 3" key="1">
    <citation type="submission" date="2020-06" db="EMBL/GenBank/DDBJ databases">
        <title>Sulfitobacter algicola sp. nov., isolated from green algae.</title>
        <authorList>
            <person name="Wang C."/>
        </authorList>
    </citation>
    <scope>NUCLEOTIDE SEQUENCE [LARGE SCALE GENOMIC DNA]</scope>
    <source>
        <strain evidence="2 3">1151</strain>
    </source>
</reference>
<dbReference type="RefSeq" id="WP_174140037.1">
    <property type="nucleotide sequence ID" value="NZ_JABUFE010000022.1"/>
</dbReference>
<comment type="caution">
    <text evidence="2">The sequence shown here is derived from an EMBL/GenBank/DDBJ whole genome shotgun (WGS) entry which is preliminary data.</text>
</comment>
<dbReference type="EMBL" id="JABUFE010000022">
    <property type="protein sequence ID" value="NSX56885.1"/>
    <property type="molecule type" value="Genomic_DNA"/>
</dbReference>
<dbReference type="Proteomes" id="UP000777935">
    <property type="component" value="Unassembled WGS sequence"/>
</dbReference>
<organism evidence="2 3">
    <name type="scientific">Parasulfitobacter algicola</name>
    <dbReference type="NCBI Taxonomy" id="2614809"/>
    <lineage>
        <taxon>Bacteria</taxon>
        <taxon>Pseudomonadati</taxon>
        <taxon>Pseudomonadota</taxon>
        <taxon>Alphaproteobacteria</taxon>
        <taxon>Rhodobacterales</taxon>
        <taxon>Roseobacteraceae</taxon>
        <taxon>Parasulfitobacter</taxon>
    </lineage>
</organism>
<keyword evidence="1" id="KW-1133">Transmembrane helix</keyword>
<evidence type="ECO:0000313" key="2">
    <source>
        <dbReference type="EMBL" id="NSX56885.1"/>
    </source>
</evidence>
<proteinExistence type="predicted"/>
<accession>A0ABX2IWW4</accession>
<keyword evidence="3" id="KW-1185">Reference proteome</keyword>
<keyword evidence="1" id="KW-0812">Transmembrane</keyword>
<dbReference type="InterPro" id="IPR035437">
    <property type="entry name" value="SNase_OB-fold_sf"/>
</dbReference>
<gene>
    <name evidence="2" type="ORF">HRQ87_19055</name>
</gene>
<protein>
    <submittedName>
        <fullName evidence="2">Thermonuclease family protein</fullName>
    </submittedName>
</protein>
<name>A0ABX2IWW4_9RHOB</name>
<keyword evidence="1" id="KW-0472">Membrane</keyword>
<sequence>MRPARSFLLVTGISAVFFGIAIFVTPNFEAYSGTTQHGPFQAKLIDADTLTDGENRYRLVGVDACEMGQPIEFAGEPNTLNCGYYAMRFVERFIADHQVVCYDQGSRSYGRIVARCFRYTDGTRRSIHDDIGAFVLRSGWAVSTDHAEGLFALRYYYEELMAKTSLRGAWNGTTMTPAEWRQAKSQLD</sequence>
<dbReference type="Gene3D" id="2.40.50.90">
    <property type="match status" value="1"/>
</dbReference>
<dbReference type="SUPFAM" id="SSF50199">
    <property type="entry name" value="Staphylococcal nuclease"/>
    <property type="match status" value="1"/>
</dbReference>
<evidence type="ECO:0000256" key="1">
    <source>
        <dbReference type="SAM" id="Phobius"/>
    </source>
</evidence>